<dbReference type="KEGG" id="vg:14013211"/>
<reference evidence="1 2" key="1">
    <citation type="journal article" date="2012" name="PLoS ONE">
        <title>Phage morphology recapitulates phylogeny: the comparative genomics of a new group of myoviruses.</title>
        <authorList>
            <person name="Comeau A.M."/>
            <person name="Tremblay D."/>
            <person name="Moineau S."/>
            <person name="Rattei T."/>
            <person name="Kushkina A.I."/>
            <person name="Tovkach F.I."/>
            <person name="Krisch H.M."/>
            <person name="Ackermann H.W."/>
        </authorList>
    </citation>
    <scope>NUCLEOTIDE SEQUENCE [LARGE SCALE GENOMIC DNA]</scope>
    <source>
        <strain evidence="1">HER109</strain>
    </source>
</reference>
<dbReference type="Proteomes" id="UP000005228">
    <property type="component" value="Segment"/>
</dbReference>
<dbReference type="RefSeq" id="YP_007007724.1">
    <property type="nucleotide sequence ID" value="NC_019527.1"/>
</dbReference>
<evidence type="ECO:0000313" key="1">
    <source>
        <dbReference type="EMBL" id="AFC22631.1"/>
    </source>
</evidence>
<protein>
    <submittedName>
        <fullName evidence="1">Uncharacterized protein</fullName>
    </submittedName>
</protein>
<dbReference type="GeneID" id="14013211"/>
<organism evidence="1 2">
    <name type="scientific">Aeromonas phage vB_AsaM-56</name>
    <dbReference type="NCBI Taxonomy" id="1127514"/>
    <lineage>
        <taxon>Viruses</taxon>
        <taxon>Duplodnaviria</taxon>
        <taxon>Heunggongvirae</taxon>
        <taxon>Uroviricota</taxon>
        <taxon>Caudoviricetes</taxon>
        <taxon>Popoffvirus</taxon>
        <taxon>Popoffvirus pv56</taxon>
    </lineage>
</organism>
<dbReference type="EMBL" id="JQ177063">
    <property type="protein sequence ID" value="AFC22631.1"/>
    <property type="molecule type" value="Genomic_DNA"/>
</dbReference>
<proteinExistence type="predicted"/>
<sequence length="144" mass="15984">MTIPVMPTKWSTARRAASLSETVARRLSSSAGMVSAPSASWMEAMNERLYRDGAGVYFHHRDVPCWLKCVGWLMKPATEQDRIAARALAKNLIKQFEGMGLQRTGNSQDLIERACSILRKEAANNGISPTVLKWYVSAVRTGEI</sequence>
<keyword evidence="2" id="KW-1185">Reference proteome</keyword>
<evidence type="ECO:0000313" key="2">
    <source>
        <dbReference type="Proteomes" id="UP000005228"/>
    </source>
</evidence>
<name>H9C0T5_9CAUD</name>
<accession>H9C0T5</accession>
<gene>
    <name evidence="1" type="ORF">AsaM-56_0035</name>
</gene>